<dbReference type="AlphaFoldDB" id="A0A178V0E1"/>
<dbReference type="Proteomes" id="UP000078284">
    <property type="component" value="Chromosome 4"/>
</dbReference>
<evidence type="ECO:0000313" key="3">
    <source>
        <dbReference type="Proteomes" id="UP000078284"/>
    </source>
</evidence>
<accession>A0A178V0E1</accession>
<reference evidence="3" key="1">
    <citation type="journal article" date="2016" name="Proc. Natl. Acad. Sci. U.S.A.">
        <title>Chromosome-level assembly of Arabidopsis thaliana Ler reveals the extent of translocation and inversion polymorphisms.</title>
        <authorList>
            <person name="Zapata L."/>
            <person name="Ding J."/>
            <person name="Willing E.M."/>
            <person name="Hartwig B."/>
            <person name="Bezdan D."/>
            <person name="Jiao W.B."/>
            <person name="Patel V."/>
            <person name="Velikkakam James G."/>
            <person name="Koornneef M."/>
            <person name="Ossowski S."/>
            <person name="Schneeberger K."/>
        </authorList>
    </citation>
    <scope>NUCLEOTIDE SEQUENCE [LARGE SCALE GENOMIC DNA]</scope>
    <source>
        <strain evidence="3">cv. Landsberg erecta</strain>
    </source>
</reference>
<sequence>MPSPTSQSLHYPLVAGKDGGKPMSGEADGDEAETEKGHFVFSSWRNPGLSSGSGFPVAEKL</sequence>
<feature type="region of interest" description="Disordered" evidence="1">
    <location>
        <begin position="1"/>
        <end position="37"/>
    </location>
</feature>
<comment type="caution">
    <text evidence="2">The sequence shown here is derived from an EMBL/GenBank/DDBJ whole genome shotgun (WGS) entry which is preliminary data.</text>
</comment>
<proteinExistence type="predicted"/>
<evidence type="ECO:0000256" key="1">
    <source>
        <dbReference type="SAM" id="MobiDB-lite"/>
    </source>
</evidence>
<gene>
    <name evidence="2" type="ordered locus">AXX17_At4g38700</name>
</gene>
<dbReference type="EMBL" id="LUHQ01000004">
    <property type="protein sequence ID" value="OAO98532.1"/>
    <property type="molecule type" value="Genomic_DNA"/>
</dbReference>
<organism evidence="2 3">
    <name type="scientific">Arabidopsis thaliana</name>
    <name type="common">Mouse-ear cress</name>
    <dbReference type="NCBI Taxonomy" id="3702"/>
    <lineage>
        <taxon>Eukaryota</taxon>
        <taxon>Viridiplantae</taxon>
        <taxon>Streptophyta</taxon>
        <taxon>Embryophyta</taxon>
        <taxon>Tracheophyta</taxon>
        <taxon>Spermatophyta</taxon>
        <taxon>Magnoliopsida</taxon>
        <taxon>eudicotyledons</taxon>
        <taxon>Gunneridae</taxon>
        <taxon>Pentapetalae</taxon>
        <taxon>rosids</taxon>
        <taxon>malvids</taxon>
        <taxon>Brassicales</taxon>
        <taxon>Brassicaceae</taxon>
        <taxon>Camelineae</taxon>
        <taxon>Arabidopsis</taxon>
    </lineage>
</organism>
<evidence type="ECO:0000313" key="2">
    <source>
        <dbReference type="EMBL" id="OAO98532.1"/>
    </source>
</evidence>
<name>A0A178V0E1_ARATH</name>
<protein>
    <submittedName>
        <fullName evidence="2">Uncharacterized protein</fullName>
    </submittedName>
</protein>